<feature type="region of interest" description="Disordered" evidence="1">
    <location>
        <begin position="59"/>
        <end position="79"/>
    </location>
</feature>
<dbReference type="AlphaFoldDB" id="A0A8S3YBD8"/>
<reference evidence="2" key="1">
    <citation type="submission" date="2021-04" db="EMBL/GenBank/DDBJ databases">
        <authorList>
            <person name="Tunstrom K."/>
        </authorList>
    </citation>
    <scope>NUCLEOTIDE SEQUENCE</scope>
</reference>
<organism evidence="2 3">
    <name type="scientific">Parnassius apollo</name>
    <name type="common">Apollo butterfly</name>
    <name type="synonym">Papilio apollo</name>
    <dbReference type="NCBI Taxonomy" id="110799"/>
    <lineage>
        <taxon>Eukaryota</taxon>
        <taxon>Metazoa</taxon>
        <taxon>Ecdysozoa</taxon>
        <taxon>Arthropoda</taxon>
        <taxon>Hexapoda</taxon>
        <taxon>Insecta</taxon>
        <taxon>Pterygota</taxon>
        <taxon>Neoptera</taxon>
        <taxon>Endopterygota</taxon>
        <taxon>Lepidoptera</taxon>
        <taxon>Glossata</taxon>
        <taxon>Ditrysia</taxon>
        <taxon>Papilionoidea</taxon>
        <taxon>Papilionidae</taxon>
        <taxon>Parnassiinae</taxon>
        <taxon>Parnassini</taxon>
        <taxon>Parnassius</taxon>
        <taxon>Parnassius</taxon>
    </lineage>
</organism>
<dbReference type="Proteomes" id="UP000691718">
    <property type="component" value="Unassembled WGS sequence"/>
</dbReference>
<gene>
    <name evidence="2" type="ORF">PAPOLLO_LOCUS27678</name>
</gene>
<dbReference type="EMBL" id="CAJQZP010001682">
    <property type="protein sequence ID" value="CAG5058713.1"/>
    <property type="molecule type" value="Genomic_DNA"/>
</dbReference>
<proteinExistence type="predicted"/>
<comment type="caution">
    <text evidence="2">The sequence shown here is derived from an EMBL/GenBank/DDBJ whole genome shotgun (WGS) entry which is preliminary data.</text>
</comment>
<evidence type="ECO:0000313" key="3">
    <source>
        <dbReference type="Proteomes" id="UP000691718"/>
    </source>
</evidence>
<accession>A0A8S3YBD8</accession>
<keyword evidence="3" id="KW-1185">Reference proteome</keyword>
<evidence type="ECO:0000313" key="2">
    <source>
        <dbReference type="EMBL" id="CAG5058713.1"/>
    </source>
</evidence>
<sequence>MLRVSSINSSNMLLIFSSSWGTIPPSSESTTNGLLTAASTFAVCCAISGAAFPAVAFPSDEGTASRHSRSSSASPNMLERRMYRSARFCSVTDRDGSSSAKKRRIRARYAKHPVSSPFALKYARSAFAFIVCDQRMRRAPPAAGAAC</sequence>
<evidence type="ECO:0000256" key="1">
    <source>
        <dbReference type="SAM" id="MobiDB-lite"/>
    </source>
</evidence>
<name>A0A8S3YBD8_PARAO</name>
<protein>
    <submittedName>
        <fullName evidence="2">(apollo) hypothetical protein</fullName>
    </submittedName>
</protein>